<name>A0A498R902_9FIRM</name>
<dbReference type="OrthoDB" id="10008113at2"/>
<dbReference type="AlphaFoldDB" id="A0A498R902"/>
<dbReference type="RefSeq" id="WP_122627700.1">
    <property type="nucleotide sequence ID" value="NZ_UPPP01000067.1"/>
</dbReference>
<keyword evidence="2" id="KW-1185">Reference proteome</keyword>
<reference evidence="1 2" key="1">
    <citation type="submission" date="2018-06" db="EMBL/GenBank/DDBJ databases">
        <authorList>
            <person name="Strepis N."/>
        </authorList>
    </citation>
    <scope>NUCLEOTIDE SEQUENCE [LARGE SCALE GENOMIC DNA]</scope>
    <source>
        <strain evidence="1">LUCI</strain>
    </source>
</reference>
<proteinExistence type="predicted"/>
<protein>
    <submittedName>
        <fullName evidence="1">Uncharacterized protein</fullName>
    </submittedName>
</protein>
<dbReference type="Proteomes" id="UP000277811">
    <property type="component" value="Unassembled WGS sequence"/>
</dbReference>
<gene>
    <name evidence="1" type="ORF">LUCI_1988</name>
</gene>
<dbReference type="EMBL" id="UPPP01000067">
    <property type="protein sequence ID" value="VBB06752.1"/>
    <property type="molecule type" value="Genomic_DNA"/>
</dbReference>
<evidence type="ECO:0000313" key="2">
    <source>
        <dbReference type="Proteomes" id="UP000277811"/>
    </source>
</evidence>
<sequence length="123" mass="14217">MPNGSYYNYPYQSYANYSGYYAPAGYYGGLPSDYADLLQVALANHLSGFAFWHYRLSMDELQYHYQGLQRGIVTEPETCLHRCRSLYQQCLDSATTGEQRRQCGRLYRRCMTCTGTLPDQSEE</sequence>
<organism evidence="1 2">
    <name type="scientific">Lucifera butyrica</name>
    <dbReference type="NCBI Taxonomy" id="1351585"/>
    <lineage>
        <taxon>Bacteria</taxon>
        <taxon>Bacillati</taxon>
        <taxon>Bacillota</taxon>
        <taxon>Negativicutes</taxon>
        <taxon>Veillonellales</taxon>
        <taxon>Veillonellaceae</taxon>
        <taxon>Lucifera</taxon>
    </lineage>
</organism>
<accession>A0A498R902</accession>
<evidence type="ECO:0000313" key="1">
    <source>
        <dbReference type="EMBL" id="VBB06752.1"/>
    </source>
</evidence>